<evidence type="ECO:0000256" key="1">
    <source>
        <dbReference type="SAM" id="MobiDB-lite"/>
    </source>
</evidence>
<dbReference type="Proteomes" id="UP000245754">
    <property type="component" value="Unassembled WGS sequence"/>
</dbReference>
<evidence type="ECO:0000313" key="3">
    <source>
        <dbReference type="EMBL" id="PWK36966.1"/>
    </source>
</evidence>
<protein>
    <submittedName>
        <fullName evidence="3">Uncharacterized protein</fullName>
    </submittedName>
</protein>
<gene>
    <name evidence="3" type="ORF">C7419_101841</name>
</gene>
<keyword evidence="2" id="KW-0732">Signal</keyword>
<feature type="region of interest" description="Disordered" evidence="1">
    <location>
        <begin position="169"/>
        <end position="188"/>
    </location>
</feature>
<keyword evidence="4" id="KW-1185">Reference proteome</keyword>
<feature type="region of interest" description="Disordered" evidence="1">
    <location>
        <begin position="339"/>
        <end position="362"/>
    </location>
</feature>
<evidence type="ECO:0000313" key="4">
    <source>
        <dbReference type="Proteomes" id="UP000245754"/>
    </source>
</evidence>
<proteinExistence type="predicted"/>
<evidence type="ECO:0000256" key="2">
    <source>
        <dbReference type="SAM" id="SignalP"/>
    </source>
</evidence>
<sequence>MTLVRKLALGVLSVATTASAAMAQTGAATPTTYRGPLSFGGTVAITVDAPSAGKVQVRFDDSPLGLQGTIVGSYTVRHGEYTVRKFSADTAEPPPEALATRLRGVGLRFTRQDERLSGGISGLPNPAVTARNARLAGVVHASAATTLPALASIAGVYTYVRQQSAPAPSVSQSMTAAEPQPAKPGIDSGQFRVDRAGTMWPCQGADCLSPANGAPVHKLEPADQTRWPGAFAITTDGKPGGRLYVAGQPGDHILYVAHRDDGGGGIGGGIGSAVMRTAAQVPSAVPSGRWRCQHPTTRVDAQTGIHAYRGTLQTETLEMSGPSVRNRNLQRPVVWRLDPSRGAMGRESARNPERQSAPEGTAPEAQGLYWVSWTPQRHQAFLPLDANTMTYLLQSTVPASPLDQMGVCHRQQVAATRARRTNAKTGRKASMKADMKTAISAAATGTKWASRQTPAQGKTQ</sequence>
<feature type="signal peptide" evidence="2">
    <location>
        <begin position="1"/>
        <end position="23"/>
    </location>
</feature>
<name>A0A316EXL1_9BURK</name>
<reference evidence="3 4" key="1">
    <citation type="submission" date="2018-05" db="EMBL/GenBank/DDBJ databases">
        <title>Genomic Encyclopedia of Type Strains, Phase IV (KMG-V): Genome sequencing to study the core and pangenomes of soil and plant-associated prokaryotes.</title>
        <authorList>
            <person name="Whitman W."/>
        </authorList>
    </citation>
    <scope>NUCLEOTIDE SEQUENCE [LARGE SCALE GENOMIC DNA]</scope>
    <source>
        <strain evidence="3 4">SLV-132</strain>
    </source>
</reference>
<dbReference type="EMBL" id="QGGT01000001">
    <property type="protein sequence ID" value="PWK36966.1"/>
    <property type="molecule type" value="Genomic_DNA"/>
</dbReference>
<comment type="caution">
    <text evidence="3">The sequence shown here is derived from an EMBL/GenBank/DDBJ whole genome shotgun (WGS) entry which is preliminary data.</text>
</comment>
<dbReference type="RefSeq" id="WP_109580744.1">
    <property type="nucleotide sequence ID" value="NZ_QGGT01000001.1"/>
</dbReference>
<organism evidence="3 4">
    <name type="scientific">Cupriavidus plantarum</name>
    <dbReference type="NCBI Taxonomy" id="942865"/>
    <lineage>
        <taxon>Bacteria</taxon>
        <taxon>Pseudomonadati</taxon>
        <taxon>Pseudomonadota</taxon>
        <taxon>Betaproteobacteria</taxon>
        <taxon>Burkholderiales</taxon>
        <taxon>Burkholderiaceae</taxon>
        <taxon>Cupriavidus</taxon>
    </lineage>
</organism>
<accession>A0A316EXL1</accession>
<dbReference type="AlphaFoldDB" id="A0A316EXL1"/>
<feature type="chain" id="PRO_5016244436" evidence="2">
    <location>
        <begin position="24"/>
        <end position="460"/>
    </location>
</feature>